<dbReference type="OrthoDB" id="9781621at2"/>
<dbReference type="InterPro" id="IPR054585">
    <property type="entry name" value="NDH2-like_C"/>
</dbReference>
<dbReference type="Gene3D" id="3.50.50.100">
    <property type="match status" value="1"/>
</dbReference>
<dbReference type="eggNOG" id="COG1252">
    <property type="taxonomic scope" value="Bacteria"/>
</dbReference>
<keyword evidence="5" id="KW-0809">Transit peptide</keyword>
<name>H8KUH5_SOLCM</name>
<dbReference type="KEGG" id="scn:Solca_2298"/>
<dbReference type="AlphaFoldDB" id="H8KUH5"/>
<evidence type="ECO:0000313" key="12">
    <source>
        <dbReference type="EMBL" id="AFD07340.1"/>
    </source>
</evidence>
<feature type="transmembrane region" description="Helical" evidence="9">
    <location>
        <begin position="377"/>
        <end position="394"/>
    </location>
</feature>
<keyword evidence="7" id="KW-0520">NAD</keyword>
<dbReference type="Pfam" id="PF07992">
    <property type="entry name" value="Pyr_redox_2"/>
    <property type="match status" value="1"/>
</dbReference>
<dbReference type="SUPFAM" id="SSF51905">
    <property type="entry name" value="FAD/NAD(P)-binding domain"/>
    <property type="match status" value="2"/>
</dbReference>
<dbReference type="STRING" id="929556.Solca_2298"/>
<proteinExistence type="inferred from homology"/>
<feature type="domain" description="External alternative NADH-ubiquinone oxidoreductase-like C-terminal" evidence="11">
    <location>
        <begin position="354"/>
        <end position="408"/>
    </location>
</feature>
<protein>
    <recommendedName>
        <fullName evidence="2">NADH:ubiquinone reductase (non-electrogenic)</fullName>
        <ecNumber evidence="2">1.6.5.9</ecNumber>
    </recommendedName>
</protein>
<organism evidence="12 13">
    <name type="scientific">Solitalea canadensis (strain ATCC 29591 / DSM 3403 / JCM 21819 / LMG 8368 / NBRC 15130 / NCIMB 12057 / USAM 9D)</name>
    <name type="common">Flexibacter canadensis</name>
    <dbReference type="NCBI Taxonomy" id="929556"/>
    <lineage>
        <taxon>Bacteria</taxon>
        <taxon>Pseudomonadati</taxon>
        <taxon>Bacteroidota</taxon>
        <taxon>Sphingobacteriia</taxon>
        <taxon>Sphingobacteriales</taxon>
        <taxon>Sphingobacteriaceae</taxon>
        <taxon>Solitalea</taxon>
    </lineage>
</organism>
<evidence type="ECO:0000256" key="1">
    <source>
        <dbReference type="ARBA" id="ARBA00005272"/>
    </source>
</evidence>
<evidence type="ECO:0000259" key="11">
    <source>
        <dbReference type="Pfam" id="PF22366"/>
    </source>
</evidence>
<keyword evidence="3" id="KW-0285">Flavoprotein</keyword>
<dbReference type="InterPro" id="IPR045024">
    <property type="entry name" value="NDH-2"/>
</dbReference>
<dbReference type="GO" id="GO:0050136">
    <property type="term" value="F:NADH dehydrogenase (quinone) (non-electrogenic) activity"/>
    <property type="evidence" value="ECO:0007669"/>
    <property type="project" value="UniProtKB-EC"/>
</dbReference>
<evidence type="ECO:0000259" key="10">
    <source>
        <dbReference type="Pfam" id="PF07992"/>
    </source>
</evidence>
<dbReference type="PRINTS" id="PR00411">
    <property type="entry name" value="PNDRDTASEI"/>
</dbReference>
<dbReference type="Proteomes" id="UP000007590">
    <property type="component" value="Chromosome"/>
</dbReference>
<evidence type="ECO:0000256" key="2">
    <source>
        <dbReference type="ARBA" id="ARBA00012637"/>
    </source>
</evidence>
<evidence type="ECO:0000256" key="8">
    <source>
        <dbReference type="ARBA" id="ARBA00047599"/>
    </source>
</evidence>
<dbReference type="EC" id="1.6.5.9" evidence="2"/>
<comment type="catalytic activity">
    <reaction evidence="8">
        <text>a quinone + NADH + H(+) = a quinol + NAD(+)</text>
        <dbReference type="Rhea" id="RHEA:46160"/>
        <dbReference type="ChEBI" id="CHEBI:15378"/>
        <dbReference type="ChEBI" id="CHEBI:24646"/>
        <dbReference type="ChEBI" id="CHEBI:57540"/>
        <dbReference type="ChEBI" id="CHEBI:57945"/>
        <dbReference type="ChEBI" id="CHEBI:132124"/>
        <dbReference type="EC" id="1.6.5.9"/>
    </reaction>
</comment>
<evidence type="ECO:0000256" key="7">
    <source>
        <dbReference type="ARBA" id="ARBA00023027"/>
    </source>
</evidence>
<keyword evidence="4" id="KW-0274">FAD</keyword>
<feature type="domain" description="FAD/NAD(P)-binding" evidence="10">
    <location>
        <begin position="12"/>
        <end position="330"/>
    </location>
</feature>
<keyword evidence="9" id="KW-1133">Transmembrane helix</keyword>
<dbReference type="PRINTS" id="PR00368">
    <property type="entry name" value="FADPNR"/>
</dbReference>
<dbReference type="EMBL" id="CP003349">
    <property type="protein sequence ID" value="AFD07340.1"/>
    <property type="molecule type" value="Genomic_DNA"/>
</dbReference>
<keyword evidence="9" id="KW-0472">Membrane</keyword>
<dbReference type="HOGENOM" id="CLU_021377_7_1_10"/>
<sequence length="435" mass="48809">MSIDIPETNFPRVVIIGGGFGGIQAAKKLKNKEVQVIMIDRHNYHTFQPLLYQVATGGLEPDSIAHPLRKIFKNQKNFIFRVAEARFIDGEKKTIITNIGDIHYDYLIIATGSNSNFFGMKDIEEHAMPMKTIPEALDMRSLVLQNFESALLTDSLSEQEAFMNFVVIGGGPTGVETAGALAELKNHVLPHDYPELDIRRMQINLIEGGPRLLGAMSEQASEKSENFLKRMGVNIRTNERVLGYDGEKVELGSGKALESKVVIWSAGVRGETLPGINKDVVVGGNRFKVNTFNQIEGYDDIFAIGDVAAMITEDFPRGHPGVAPAAMQQGVLVAKNIVKKINDIPMEPFKYFDKGSMATVGRNRAVVDLGFIRFQGMFAWFVWMFVHLMTLVGFRNRVVVFVNWVWSYFSYDRGTRLIIRRFEKQADKKLDPIEV</sequence>
<evidence type="ECO:0000256" key="4">
    <source>
        <dbReference type="ARBA" id="ARBA00022827"/>
    </source>
</evidence>
<evidence type="ECO:0000313" key="13">
    <source>
        <dbReference type="Proteomes" id="UP000007590"/>
    </source>
</evidence>
<reference evidence="12" key="1">
    <citation type="submission" date="2012-02" db="EMBL/GenBank/DDBJ databases">
        <title>The complete genome of Solitalea canadensis DSM 3403.</title>
        <authorList>
            <consortium name="US DOE Joint Genome Institute (JGI-PGF)"/>
            <person name="Lucas S."/>
            <person name="Copeland A."/>
            <person name="Lapidus A."/>
            <person name="Glavina del Rio T."/>
            <person name="Dalin E."/>
            <person name="Tice H."/>
            <person name="Bruce D."/>
            <person name="Goodwin L."/>
            <person name="Pitluck S."/>
            <person name="Peters L."/>
            <person name="Ovchinnikova G."/>
            <person name="Lu M."/>
            <person name="Kyrpides N."/>
            <person name="Mavromatis K."/>
            <person name="Ivanova N."/>
            <person name="Brettin T."/>
            <person name="Detter J.C."/>
            <person name="Han C."/>
            <person name="Larimer F."/>
            <person name="Land M."/>
            <person name="Hauser L."/>
            <person name="Markowitz V."/>
            <person name="Cheng J.-F."/>
            <person name="Hugenholtz P."/>
            <person name="Woyke T."/>
            <person name="Wu D."/>
            <person name="Spring S."/>
            <person name="Schroeder M."/>
            <person name="Kopitz M."/>
            <person name="Brambilla E."/>
            <person name="Klenk H.-P."/>
            <person name="Eisen J.A."/>
        </authorList>
    </citation>
    <scope>NUCLEOTIDE SEQUENCE</scope>
    <source>
        <strain evidence="12">DSM 3403</strain>
    </source>
</reference>
<dbReference type="PANTHER" id="PTHR43706">
    <property type="entry name" value="NADH DEHYDROGENASE"/>
    <property type="match status" value="1"/>
</dbReference>
<evidence type="ECO:0000256" key="6">
    <source>
        <dbReference type="ARBA" id="ARBA00023002"/>
    </source>
</evidence>
<comment type="similarity">
    <text evidence="1">Belongs to the NADH dehydrogenase family.</text>
</comment>
<evidence type="ECO:0000256" key="5">
    <source>
        <dbReference type="ARBA" id="ARBA00022946"/>
    </source>
</evidence>
<evidence type="ECO:0000256" key="9">
    <source>
        <dbReference type="SAM" id="Phobius"/>
    </source>
</evidence>
<keyword evidence="9" id="KW-0812">Transmembrane</keyword>
<gene>
    <name evidence="12" type="ordered locus">Solca_2298</name>
</gene>
<dbReference type="InterPro" id="IPR023753">
    <property type="entry name" value="FAD/NAD-binding_dom"/>
</dbReference>
<evidence type="ECO:0000256" key="3">
    <source>
        <dbReference type="ARBA" id="ARBA00022630"/>
    </source>
</evidence>
<dbReference type="RefSeq" id="WP_014680567.1">
    <property type="nucleotide sequence ID" value="NC_017770.1"/>
</dbReference>
<dbReference type="InterPro" id="IPR036188">
    <property type="entry name" value="FAD/NAD-bd_sf"/>
</dbReference>
<accession>H8KUH5</accession>
<keyword evidence="6" id="KW-0560">Oxidoreductase</keyword>
<keyword evidence="13" id="KW-1185">Reference proteome</keyword>
<dbReference type="PANTHER" id="PTHR43706:SF47">
    <property type="entry name" value="EXTERNAL NADH-UBIQUINONE OXIDOREDUCTASE 1, MITOCHONDRIAL-RELATED"/>
    <property type="match status" value="1"/>
</dbReference>
<dbReference type="Pfam" id="PF22366">
    <property type="entry name" value="NDH2_C"/>
    <property type="match status" value="1"/>
</dbReference>